<organism evidence="1 2">
    <name type="scientific">[Eubacterium] hominis</name>
    <dbReference type="NCBI Taxonomy" id="2764325"/>
    <lineage>
        <taxon>Bacteria</taxon>
        <taxon>Bacillati</taxon>
        <taxon>Bacillota</taxon>
        <taxon>Erysipelotrichia</taxon>
        <taxon>Erysipelotrichales</taxon>
        <taxon>Erysipelotrichaceae</taxon>
        <taxon>Amedibacillus</taxon>
    </lineage>
</organism>
<dbReference type="Proteomes" id="UP000515856">
    <property type="component" value="Chromosome"/>
</dbReference>
<accession>A0A7G9GLS1</accession>
<dbReference type="KEGG" id="ehn:H9Q80_16120"/>
<evidence type="ECO:0000313" key="1">
    <source>
        <dbReference type="EMBL" id="QNM11753.1"/>
    </source>
</evidence>
<dbReference type="RefSeq" id="WP_117452112.1">
    <property type="nucleotide sequence ID" value="NZ_CP060636.1"/>
</dbReference>
<dbReference type="AlphaFoldDB" id="A0A7G9GLS1"/>
<evidence type="ECO:0000313" key="2">
    <source>
        <dbReference type="Proteomes" id="UP000515856"/>
    </source>
</evidence>
<name>A0A7G9GLS1_9FIRM</name>
<reference evidence="1 2" key="1">
    <citation type="submission" date="2020-08" db="EMBL/GenBank/DDBJ databases">
        <authorList>
            <person name="Liu C."/>
            <person name="Sun Q."/>
        </authorList>
    </citation>
    <scope>NUCLEOTIDE SEQUENCE [LARGE SCALE GENOMIC DNA]</scope>
    <source>
        <strain evidence="1 2">NSJ-61</strain>
    </source>
</reference>
<protein>
    <submittedName>
        <fullName evidence="1">Uncharacterized protein</fullName>
    </submittedName>
</protein>
<dbReference type="EMBL" id="CP060636">
    <property type="protein sequence ID" value="QNM11753.1"/>
    <property type="molecule type" value="Genomic_DNA"/>
</dbReference>
<gene>
    <name evidence="1" type="ORF">H9Q80_16120</name>
</gene>
<keyword evidence="2" id="KW-1185">Reference proteome</keyword>
<sequence>MKLKEAMDKYGEYEVKEDELKKVLQEPKPKTGWDLENEDVYWYIDTNGHIIETNWCGILCEMETRKIGNIFLTKQEAKFERERRKIETIMLKYGRRTFKHYRHNYCIYRGASEDKINITLWENDNYASIFFDTKKLAQKAINEIGEERLKKYYFRTEEENEKG</sequence>
<proteinExistence type="predicted"/>